<dbReference type="AlphaFoldDB" id="A0A9J6F5V6"/>
<dbReference type="InterPro" id="IPR003034">
    <property type="entry name" value="SAP_dom"/>
</dbReference>
<feature type="region of interest" description="Disordered" evidence="1">
    <location>
        <begin position="52"/>
        <end position="79"/>
    </location>
</feature>
<dbReference type="Gene3D" id="1.10.720.30">
    <property type="entry name" value="SAP domain"/>
    <property type="match status" value="1"/>
</dbReference>
<evidence type="ECO:0000313" key="4">
    <source>
        <dbReference type="Proteomes" id="UP000821866"/>
    </source>
</evidence>
<keyword evidence="4" id="KW-1185">Reference proteome</keyword>
<name>A0A9J6F5V6_RHIMP</name>
<feature type="compositionally biased region" description="Low complexity" evidence="1">
    <location>
        <begin position="56"/>
        <end position="70"/>
    </location>
</feature>
<evidence type="ECO:0000259" key="2">
    <source>
        <dbReference type="SMART" id="SM00513"/>
    </source>
</evidence>
<organism evidence="3 4">
    <name type="scientific">Rhipicephalus microplus</name>
    <name type="common">Cattle tick</name>
    <name type="synonym">Boophilus microplus</name>
    <dbReference type="NCBI Taxonomy" id="6941"/>
    <lineage>
        <taxon>Eukaryota</taxon>
        <taxon>Metazoa</taxon>
        <taxon>Ecdysozoa</taxon>
        <taxon>Arthropoda</taxon>
        <taxon>Chelicerata</taxon>
        <taxon>Arachnida</taxon>
        <taxon>Acari</taxon>
        <taxon>Parasitiformes</taxon>
        <taxon>Ixodida</taxon>
        <taxon>Ixodoidea</taxon>
        <taxon>Ixodidae</taxon>
        <taxon>Rhipicephalinae</taxon>
        <taxon>Rhipicephalus</taxon>
        <taxon>Boophilus</taxon>
    </lineage>
</organism>
<accession>A0A9J6F5V6</accession>
<reference evidence="3" key="2">
    <citation type="submission" date="2021-09" db="EMBL/GenBank/DDBJ databases">
        <authorList>
            <person name="Jia N."/>
            <person name="Wang J."/>
            <person name="Shi W."/>
            <person name="Du L."/>
            <person name="Sun Y."/>
            <person name="Zhan W."/>
            <person name="Jiang J."/>
            <person name="Wang Q."/>
            <person name="Zhang B."/>
            <person name="Ji P."/>
            <person name="Sakyi L.B."/>
            <person name="Cui X."/>
            <person name="Yuan T."/>
            <person name="Jiang B."/>
            <person name="Yang W."/>
            <person name="Lam T.T.-Y."/>
            <person name="Chang Q."/>
            <person name="Ding S."/>
            <person name="Wang X."/>
            <person name="Zhu J."/>
            <person name="Ruan X."/>
            <person name="Zhao L."/>
            <person name="Wei J."/>
            <person name="Que T."/>
            <person name="Du C."/>
            <person name="Cheng J."/>
            <person name="Dai P."/>
            <person name="Han X."/>
            <person name="Huang E."/>
            <person name="Gao Y."/>
            <person name="Liu J."/>
            <person name="Shao H."/>
            <person name="Ye R."/>
            <person name="Li L."/>
            <person name="Wei W."/>
            <person name="Wang X."/>
            <person name="Wang C."/>
            <person name="Huo Q."/>
            <person name="Li W."/>
            <person name="Guo W."/>
            <person name="Chen H."/>
            <person name="Chen S."/>
            <person name="Zhou L."/>
            <person name="Zhou L."/>
            <person name="Ni X."/>
            <person name="Tian J."/>
            <person name="Zhou Y."/>
            <person name="Sheng Y."/>
            <person name="Liu T."/>
            <person name="Pan Y."/>
            <person name="Xia L."/>
            <person name="Li J."/>
            <person name="Zhao F."/>
            <person name="Cao W."/>
        </authorList>
    </citation>
    <scope>NUCLEOTIDE SEQUENCE</scope>
    <source>
        <strain evidence="3">Rmic-2018</strain>
        <tissue evidence="3">Larvae</tissue>
    </source>
</reference>
<evidence type="ECO:0000256" key="1">
    <source>
        <dbReference type="SAM" id="MobiDB-lite"/>
    </source>
</evidence>
<dbReference type="InterPro" id="IPR036361">
    <property type="entry name" value="SAP_dom_sf"/>
</dbReference>
<comment type="caution">
    <text evidence="3">The sequence shown here is derived from an EMBL/GenBank/DDBJ whole genome shotgun (WGS) entry which is preliminary data.</text>
</comment>
<dbReference type="EMBL" id="JABSTU010000001">
    <property type="protein sequence ID" value="KAH8041924.1"/>
    <property type="molecule type" value="Genomic_DNA"/>
</dbReference>
<protein>
    <recommendedName>
        <fullName evidence="2">SAP domain-containing protein</fullName>
    </recommendedName>
</protein>
<dbReference type="Proteomes" id="UP000821866">
    <property type="component" value="Chromosome 1"/>
</dbReference>
<feature type="domain" description="SAP" evidence="2">
    <location>
        <begin position="14"/>
        <end position="48"/>
    </location>
</feature>
<sequence>MPLVNWNEATPEDLAGFTADFLREELVRRNLDATGPKEEVINRLLADIAQNRSMTPLSPSPDSSASSQRPNTTPLPSSFDAAQSTELLTGLLQQLLQAVTASLLAVSVASLAPHSVACWWPGDALKRFFGGSDGTTVPPDTVAPYESNDVLYNTTFAPTDNMMTMPQTQETTGFSLEHIMTTSDTDAVPSGTRPPDHENLGMATMVSSEATTEATETTAQLTMKSFVTTSSTPLYDPNENSVSAFNSQLLGNSTSDSVAQATAVTSESTVLTTSERAVTDTSVPLMTQMFPSGSAHNHASTLANEVQLDATASLSTVGLPVTIPYVDDDTSTLSNGLRPDATASVTVVRPLTTAAFVNDPTLTLADGATTNMDAMVPSAAATTDDSETFSTLFPVTISGNFLVDQRKDEDASNLVAPIDNSATRTTLMATNGADAPQSGSRPFDDDAVSSVTVLNAEATPEATEITTQLTTESFATTFSIPLLRP</sequence>
<dbReference type="SMART" id="SM00513">
    <property type="entry name" value="SAP"/>
    <property type="match status" value="1"/>
</dbReference>
<reference evidence="3" key="1">
    <citation type="journal article" date="2020" name="Cell">
        <title>Large-Scale Comparative Analyses of Tick Genomes Elucidate Their Genetic Diversity and Vector Capacities.</title>
        <authorList>
            <consortium name="Tick Genome and Microbiome Consortium (TIGMIC)"/>
            <person name="Jia N."/>
            <person name="Wang J."/>
            <person name="Shi W."/>
            <person name="Du L."/>
            <person name="Sun Y."/>
            <person name="Zhan W."/>
            <person name="Jiang J.F."/>
            <person name="Wang Q."/>
            <person name="Zhang B."/>
            <person name="Ji P."/>
            <person name="Bell-Sakyi L."/>
            <person name="Cui X.M."/>
            <person name="Yuan T.T."/>
            <person name="Jiang B.G."/>
            <person name="Yang W.F."/>
            <person name="Lam T.T."/>
            <person name="Chang Q.C."/>
            <person name="Ding S.J."/>
            <person name="Wang X.J."/>
            <person name="Zhu J.G."/>
            <person name="Ruan X.D."/>
            <person name="Zhao L."/>
            <person name="Wei J.T."/>
            <person name="Ye R.Z."/>
            <person name="Que T.C."/>
            <person name="Du C.H."/>
            <person name="Zhou Y.H."/>
            <person name="Cheng J.X."/>
            <person name="Dai P.F."/>
            <person name="Guo W.B."/>
            <person name="Han X.H."/>
            <person name="Huang E.J."/>
            <person name="Li L.F."/>
            <person name="Wei W."/>
            <person name="Gao Y.C."/>
            <person name="Liu J.Z."/>
            <person name="Shao H.Z."/>
            <person name="Wang X."/>
            <person name="Wang C.C."/>
            <person name="Yang T.C."/>
            <person name="Huo Q.B."/>
            <person name="Li W."/>
            <person name="Chen H.Y."/>
            <person name="Chen S.E."/>
            <person name="Zhou L.G."/>
            <person name="Ni X.B."/>
            <person name="Tian J.H."/>
            <person name="Sheng Y."/>
            <person name="Liu T."/>
            <person name="Pan Y.S."/>
            <person name="Xia L.Y."/>
            <person name="Li J."/>
            <person name="Zhao F."/>
            <person name="Cao W.C."/>
        </authorList>
    </citation>
    <scope>NUCLEOTIDE SEQUENCE</scope>
    <source>
        <strain evidence="3">Rmic-2018</strain>
    </source>
</reference>
<gene>
    <name evidence="3" type="ORF">HPB51_019624</name>
</gene>
<proteinExistence type="predicted"/>
<evidence type="ECO:0000313" key="3">
    <source>
        <dbReference type="EMBL" id="KAH8041924.1"/>
    </source>
</evidence>